<dbReference type="InterPro" id="IPR043129">
    <property type="entry name" value="ATPase_NBD"/>
</dbReference>
<protein>
    <submittedName>
        <fullName evidence="3">Sugar kinase of the NBD/HSP70 family, may contain an N-terminal HTH domain</fullName>
    </submittedName>
</protein>
<dbReference type="SUPFAM" id="SSF46785">
    <property type="entry name" value="Winged helix' DNA-binding domain"/>
    <property type="match status" value="1"/>
</dbReference>
<keyword evidence="3" id="KW-0418">Kinase</keyword>
<feature type="domain" description="HTH marR-type" evidence="2">
    <location>
        <begin position="17"/>
        <end position="58"/>
    </location>
</feature>
<dbReference type="SUPFAM" id="SSF53067">
    <property type="entry name" value="Actin-like ATPase domain"/>
    <property type="match status" value="1"/>
</dbReference>
<dbReference type="Pfam" id="PF12802">
    <property type="entry name" value="MarR_2"/>
    <property type="match status" value="1"/>
</dbReference>
<dbReference type="Gene3D" id="1.10.10.10">
    <property type="entry name" value="Winged helix-like DNA-binding domain superfamily/Winged helix DNA-binding domain"/>
    <property type="match status" value="1"/>
</dbReference>
<dbReference type="Pfam" id="PF00480">
    <property type="entry name" value="ROK"/>
    <property type="match status" value="1"/>
</dbReference>
<reference evidence="3 4" key="1">
    <citation type="submission" date="2016-12" db="EMBL/GenBank/DDBJ databases">
        <authorList>
            <person name="Song W.-J."/>
            <person name="Kurnit D.M."/>
        </authorList>
    </citation>
    <scope>NUCLEOTIDE SEQUENCE [LARGE SCALE GENOMIC DNA]</scope>
    <source>
        <strain evidence="3 4">CGMCC 1.10808</strain>
    </source>
</reference>
<dbReference type="RefSeq" id="WP_072747412.1">
    <property type="nucleotide sequence ID" value="NZ_FOHL01000005.1"/>
</dbReference>
<evidence type="ECO:0000313" key="4">
    <source>
        <dbReference type="Proteomes" id="UP000184066"/>
    </source>
</evidence>
<sequence>MRASDPAGLRAYNERVIINALLRRGPMSKAEIARETGLSGQAASVIVNALLAEGLLRKLEKVRGQVGQPSTPVAPNPSGAYALGVKIGRRSVEAALIDLTGAVVAHRHAPHAAPLPETCVAAAAALGRACLDALDEEGRARVVGMGLAMPGDMHAWPREMGLPPGALDGWRGFDAGAALQEALGMAPIVCNDATAACAAEMLLGSGIASRSALYIYLGMFAGGGVVIDGRLVMGEQGNAGAIGSMPVGAPDARGRPQQLAHRAGLISLERALREAGLDAGAAMQGAPPEAEQDFRRWVRQVAPELALAVAAALSVIDFPTIVVDGALPAPWRARLAAATAREMGALNRAGLSPAVFAVGALGHTARVLGAASLPLQRRFSPDPELVARAG</sequence>
<organism evidence="3 4">
    <name type="scientific">Oceanicella actignis</name>
    <dbReference type="NCBI Taxonomy" id="1189325"/>
    <lineage>
        <taxon>Bacteria</taxon>
        <taxon>Pseudomonadati</taxon>
        <taxon>Pseudomonadota</taxon>
        <taxon>Alphaproteobacteria</taxon>
        <taxon>Rhodobacterales</taxon>
        <taxon>Paracoccaceae</taxon>
        <taxon>Oceanicella</taxon>
    </lineage>
</organism>
<evidence type="ECO:0000256" key="1">
    <source>
        <dbReference type="ARBA" id="ARBA00006479"/>
    </source>
</evidence>
<dbReference type="InterPro" id="IPR036390">
    <property type="entry name" value="WH_DNA-bd_sf"/>
</dbReference>
<evidence type="ECO:0000259" key="2">
    <source>
        <dbReference type="Pfam" id="PF12802"/>
    </source>
</evidence>
<dbReference type="GO" id="GO:0003700">
    <property type="term" value="F:DNA-binding transcription factor activity"/>
    <property type="evidence" value="ECO:0007669"/>
    <property type="project" value="InterPro"/>
</dbReference>
<dbReference type="EMBL" id="FRDL01000005">
    <property type="protein sequence ID" value="SHN68432.1"/>
    <property type="molecule type" value="Genomic_DNA"/>
</dbReference>
<dbReference type="Proteomes" id="UP000184066">
    <property type="component" value="Unassembled WGS sequence"/>
</dbReference>
<name>A0A1M7TCI1_9RHOB</name>
<dbReference type="AlphaFoldDB" id="A0A1M7TCI1"/>
<dbReference type="InterPro" id="IPR000835">
    <property type="entry name" value="HTH_MarR-typ"/>
</dbReference>
<dbReference type="GO" id="GO:0016301">
    <property type="term" value="F:kinase activity"/>
    <property type="evidence" value="ECO:0007669"/>
    <property type="project" value="UniProtKB-KW"/>
</dbReference>
<dbReference type="Gene3D" id="3.30.420.40">
    <property type="match status" value="2"/>
</dbReference>
<accession>A0A1M7TCI1</accession>
<dbReference type="InterPro" id="IPR036388">
    <property type="entry name" value="WH-like_DNA-bd_sf"/>
</dbReference>
<proteinExistence type="inferred from homology"/>
<evidence type="ECO:0000313" key="3">
    <source>
        <dbReference type="EMBL" id="SHN68432.1"/>
    </source>
</evidence>
<dbReference type="PANTHER" id="PTHR18964:SF149">
    <property type="entry name" value="BIFUNCTIONAL UDP-N-ACETYLGLUCOSAMINE 2-EPIMERASE_N-ACETYLMANNOSAMINE KINASE"/>
    <property type="match status" value="1"/>
</dbReference>
<comment type="similarity">
    <text evidence="1">Belongs to the ROK (NagC/XylR) family.</text>
</comment>
<dbReference type="CDD" id="cd23763">
    <property type="entry name" value="ASKHA_ATPase_ROK"/>
    <property type="match status" value="1"/>
</dbReference>
<keyword evidence="4" id="KW-1185">Reference proteome</keyword>
<dbReference type="InterPro" id="IPR000600">
    <property type="entry name" value="ROK"/>
</dbReference>
<gene>
    <name evidence="3" type="ORF">SAMN05216200_105228</name>
</gene>
<dbReference type="PANTHER" id="PTHR18964">
    <property type="entry name" value="ROK (REPRESSOR, ORF, KINASE) FAMILY"/>
    <property type="match status" value="1"/>
</dbReference>
<dbReference type="STRING" id="1189325.SAMN04488119_105230"/>
<keyword evidence="3" id="KW-0808">Transferase</keyword>